<dbReference type="InterPro" id="IPR005467">
    <property type="entry name" value="His_kinase_dom"/>
</dbReference>
<dbReference type="InterPro" id="IPR003661">
    <property type="entry name" value="HisK_dim/P_dom"/>
</dbReference>
<keyword evidence="15" id="KW-0902">Two-component regulatory system</keyword>
<evidence type="ECO:0000256" key="15">
    <source>
        <dbReference type="ARBA" id="ARBA00023012"/>
    </source>
</evidence>
<dbReference type="InterPro" id="IPR036097">
    <property type="entry name" value="HisK_dim/P_sf"/>
</dbReference>
<dbReference type="InterPro" id="IPR004358">
    <property type="entry name" value="Sig_transdc_His_kin-like_C"/>
</dbReference>
<name>A0A095TMV4_9GAMM</name>
<evidence type="ECO:0000256" key="7">
    <source>
        <dbReference type="ARBA" id="ARBA00022553"/>
    </source>
</evidence>
<evidence type="ECO:0000256" key="3">
    <source>
        <dbReference type="ARBA" id="ARBA00012438"/>
    </source>
</evidence>
<evidence type="ECO:0000256" key="8">
    <source>
        <dbReference type="ARBA" id="ARBA00022592"/>
    </source>
</evidence>
<organism evidence="21 22">
    <name type="scientific">Alcanivorax nanhaiticus</name>
    <dbReference type="NCBI Taxonomy" id="1177154"/>
    <lineage>
        <taxon>Bacteria</taxon>
        <taxon>Pseudomonadati</taxon>
        <taxon>Pseudomonadota</taxon>
        <taxon>Gammaproteobacteria</taxon>
        <taxon>Oceanospirillales</taxon>
        <taxon>Alcanivoracaceae</taxon>
        <taxon>Alcanivorax</taxon>
    </lineage>
</organism>
<dbReference type="eggNOG" id="COG5002">
    <property type="taxonomic scope" value="Bacteria"/>
</dbReference>
<dbReference type="Gene3D" id="3.30.450.20">
    <property type="entry name" value="PAS domain"/>
    <property type="match status" value="1"/>
</dbReference>
<dbReference type="STRING" id="1177154.Y5S_02965"/>
<dbReference type="GO" id="GO:0000155">
    <property type="term" value="F:phosphorelay sensor kinase activity"/>
    <property type="evidence" value="ECO:0007669"/>
    <property type="project" value="InterPro"/>
</dbReference>
<dbReference type="PATRIC" id="fig|1177154.3.peg.3005"/>
<dbReference type="InterPro" id="IPR014310">
    <property type="entry name" value="Sig_transdc_His_kinase_PhoR"/>
</dbReference>
<dbReference type="SUPFAM" id="SSF55785">
    <property type="entry name" value="PYP-like sensor domain (PAS domain)"/>
    <property type="match status" value="1"/>
</dbReference>
<evidence type="ECO:0000256" key="1">
    <source>
        <dbReference type="ARBA" id="ARBA00000085"/>
    </source>
</evidence>
<dbReference type="RefSeq" id="WP_035234087.1">
    <property type="nucleotide sequence ID" value="NZ_ARXV01000014.1"/>
</dbReference>
<dbReference type="Pfam" id="PF11808">
    <property type="entry name" value="PhoR"/>
    <property type="match status" value="1"/>
</dbReference>
<keyword evidence="11" id="KW-0547">Nucleotide-binding</keyword>
<dbReference type="Gene3D" id="3.30.565.10">
    <property type="entry name" value="Histidine kinase-like ATPase, C-terminal domain"/>
    <property type="match status" value="1"/>
</dbReference>
<evidence type="ECO:0000313" key="22">
    <source>
        <dbReference type="Proteomes" id="UP000029444"/>
    </source>
</evidence>
<feature type="transmembrane region" description="Helical" evidence="18">
    <location>
        <begin position="12"/>
        <end position="42"/>
    </location>
</feature>
<dbReference type="SMART" id="SM00091">
    <property type="entry name" value="PAS"/>
    <property type="match status" value="1"/>
</dbReference>
<dbReference type="InterPro" id="IPR050351">
    <property type="entry name" value="BphY/WalK/GraS-like"/>
</dbReference>
<sequence>MKASLAKEVNRIVGLVTLAALAALAVGHIWPLLVGLIGYIFWSTRQLFALYSWLVRDDHTEPPDSIGLWGEFYTRLEHLFQKERRAQETLQGIIHRAQQSVNALEDVVILIDQHGYLEYWNRAAERYMGFNAAQDLGQPLTNLIRHPRFTDYLHEGDFREALEIPSPVDDNRILQFRVTEFGVGEQLLMARDVTRLHHLEQMRKDFVANVSHELKTPLTVLKGYLETLLDTVPDEQSRLRRALSQMESQSNRMEALVTDLLLLSRLENTDADNDRQAVAVHGMLNRMRENAQAISTDKQHTIELDVPEGARLVANPAELESAFGNLITNAVKYTPDNGLIRIHWWQDDKGAHLSVTDNGLGIDPAHIPRLTERFYRPDNSRVTQTGGTGLGLAIVKHVMIRHGGRLEIKSQLGQGSTFTCHFPPERLVNKPTAVAG</sequence>
<evidence type="ECO:0000256" key="16">
    <source>
        <dbReference type="ARBA" id="ARBA00023136"/>
    </source>
</evidence>
<evidence type="ECO:0000256" key="4">
    <source>
        <dbReference type="ARBA" id="ARBA00019665"/>
    </source>
</evidence>
<evidence type="ECO:0000256" key="10">
    <source>
        <dbReference type="ARBA" id="ARBA00022692"/>
    </source>
</evidence>
<keyword evidence="13" id="KW-0067">ATP-binding</keyword>
<evidence type="ECO:0000256" key="5">
    <source>
        <dbReference type="ARBA" id="ARBA00022448"/>
    </source>
</evidence>
<dbReference type="PANTHER" id="PTHR45453">
    <property type="entry name" value="PHOSPHATE REGULON SENSOR PROTEIN PHOR"/>
    <property type="match status" value="1"/>
</dbReference>
<evidence type="ECO:0000256" key="11">
    <source>
        <dbReference type="ARBA" id="ARBA00022741"/>
    </source>
</evidence>
<comment type="subcellular location">
    <subcellularLocation>
        <location evidence="2">Cell membrane</location>
    </subcellularLocation>
</comment>
<comment type="catalytic activity">
    <reaction evidence="1">
        <text>ATP + protein L-histidine = ADP + protein N-phospho-L-histidine.</text>
        <dbReference type="EC" id="2.7.13.3"/>
    </reaction>
</comment>
<dbReference type="SMART" id="SM00387">
    <property type="entry name" value="HATPase_c"/>
    <property type="match status" value="1"/>
</dbReference>
<feature type="domain" description="Histidine kinase" evidence="19">
    <location>
        <begin position="209"/>
        <end position="426"/>
    </location>
</feature>
<dbReference type="GO" id="GO:0004721">
    <property type="term" value="F:phosphoprotein phosphatase activity"/>
    <property type="evidence" value="ECO:0007669"/>
    <property type="project" value="InterPro"/>
</dbReference>
<keyword evidence="5" id="KW-0813">Transport</keyword>
<dbReference type="Proteomes" id="UP000029444">
    <property type="component" value="Unassembled WGS sequence"/>
</dbReference>
<dbReference type="InterPro" id="IPR036890">
    <property type="entry name" value="HATPase_C_sf"/>
</dbReference>
<dbReference type="Pfam" id="PF00512">
    <property type="entry name" value="HisKA"/>
    <property type="match status" value="1"/>
</dbReference>
<dbReference type="GO" id="GO:0005524">
    <property type="term" value="F:ATP binding"/>
    <property type="evidence" value="ECO:0007669"/>
    <property type="project" value="UniProtKB-KW"/>
</dbReference>
<keyword evidence="14 18" id="KW-1133">Transmembrane helix</keyword>
<dbReference type="SUPFAM" id="SSF55874">
    <property type="entry name" value="ATPase domain of HSP90 chaperone/DNA topoisomerase II/histidine kinase"/>
    <property type="match status" value="1"/>
</dbReference>
<dbReference type="InterPro" id="IPR035965">
    <property type="entry name" value="PAS-like_dom_sf"/>
</dbReference>
<evidence type="ECO:0000256" key="14">
    <source>
        <dbReference type="ARBA" id="ARBA00022989"/>
    </source>
</evidence>
<dbReference type="PROSITE" id="PS50112">
    <property type="entry name" value="PAS"/>
    <property type="match status" value="1"/>
</dbReference>
<evidence type="ECO:0000256" key="9">
    <source>
        <dbReference type="ARBA" id="ARBA00022679"/>
    </source>
</evidence>
<dbReference type="FunFam" id="1.10.287.130:FF:000001">
    <property type="entry name" value="Two-component sensor histidine kinase"/>
    <property type="match status" value="1"/>
</dbReference>
<dbReference type="AlphaFoldDB" id="A0A095TMV4"/>
<dbReference type="Gene3D" id="1.10.287.130">
    <property type="match status" value="1"/>
</dbReference>
<dbReference type="GO" id="GO:0005886">
    <property type="term" value="C:plasma membrane"/>
    <property type="evidence" value="ECO:0007669"/>
    <property type="project" value="UniProtKB-SubCell"/>
</dbReference>
<dbReference type="EC" id="2.7.13.3" evidence="3"/>
<proteinExistence type="predicted"/>
<keyword evidence="8" id="KW-0592">Phosphate transport</keyword>
<evidence type="ECO:0000256" key="17">
    <source>
        <dbReference type="ARBA" id="ARBA00025207"/>
    </source>
</evidence>
<dbReference type="Pfam" id="PF00989">
    <property type="entry name" value="PAS"/>
    <property type="match status" value="1"/>
</dbReference>
<dbReference type="CDD" id="cd00130">
    <property type="entry name" value="PAS"/>
    <property type="match status" value="1"/>
</dbReference>
<evidence type="ECO:0000313" key="21">
    <source>
        <dbReference type="EMBL" id="KGD63758.1"/>
    </source>
</evidence>
<keyword evidence="7" id="KW-0597">Phosphoprotein</keyword>
<keyword evidence="22" id="KW-1185">Reference proteome</keyword>
<dbReference type="PANTHER" id="PTHR45453:SF1">
    <property type="entry name" value="PHOSPHATE REGULON SENSOR PROTEIN PHOR"/>
    <property type="match status" value="1"/>
</dbReference>
<dbReference type="CDD" id="cd00082">
    <property type="entry name" value="HisKA"/>
    <property type="match status" value="1"/>
</dbReference>
<reference evidence="21 22" key="1">
    <citation type="submission" date="2012-09" db="EMBL/GenBank/DDBJ databases">
        <title>Genome Sequence of alkane-degrading Bacterium Alcanivorax sp. 19-m-6.</title>
        <authorList>
            <person name="Lai Q."/>
            <person name="Shao Z."/>
        </authorList>
    </citation>
    <scope>NUCLEOTIDE SEQUENCE [LARGE SCALE GENOMIC DNA]</scope>
    <source>
        <strain evidence="21 22">19-m-6</strain>
    </source>
</reference>
<dbReference type="GO" id="GO:0006355">
    <property type="term" value="P:regulation of DNA-templated transcription"/>
    <property type="evidence" value="ECO:0007669"/>
    <property type="project" value="InterPro"/>
</dbReference>
<dbReference type="InterPro" id="IPR021766">
    <property type="entry name" value="PhoR_N"/>
</dbReference>
<gene>
    <name evidence="21" type="ORF">Y5S_02965</name>
</gene>
<keyword evidence="6" id="KW-1003">Cell membrane</keyword>
<evidence type="ECO:0000256" key="2">
    <source>
        <dbReference type="ARBA" id="ARBA00004236"/>
    </source>
</evidence>
<dbReference type="PRINTS" id="PR00344">
    <property type="entry name" value="BCTRLSENSOR"/>
</dbReference>
<dbReference type="SUPFAM" id="SSF47384">
    <property type="entry name" value="Homodimeric domain of signal transducing histidine kinase"/>
    <property type="match status" value="1"/>
</dbReference>
<evidence type="ECO:0000259" key="20">
    <source>
        <dbReference type="PROSITE" id="PS50112"/>
    </source>
</evidence>
<comment type="caution">
    <text evidence="21">The sequence shown here is derived from an EMBL/GenBank/DDBJ whole genome shotgun (WGS) entry which is preliminary data.</text>
</comment>
<evidence type="ECO:0000256" key="6">
    <source>
        <dbReference type="ARBA" id="ARBA00022475"/>
    </source>
</evidence>
<feature type="domain" description="PAS" evidence="20">
    <location>
        <begin position="101"/>
        <end position="165"/>
    </location>
</feature>
<dbReference type="NCBIfam" id="TIGR02966">
    <property type="entry name" value="phoR_proteo"/>
    <property type="match status" value="1"/>
</dbReference>
<keyword evidence="9" id="KW-0808">Transferase</keyword>
<comment type="function">
    <text evidence="17">Member of the two-component regulatory system PhoR/PhoB involved in the phosphate regulon genes expression. PhoR may function as a membrane-associated protein kinase that phosphorylates PhoB in response to environmental signals.</text>
</comment>
<protein>
    <recommendedName>
        <fullName evidence="4">Phosphate regulon sensor protein PhoR</fullName>
        <ecNumber evidence="3">2.7.13.3</ecNumber>
    </recommendedName>
</protein>
<evidence type="ECO:0000256" key="12">
    <source>
        <dbReference type="ARBA" id="ARBA00022777"/>
    </source>
</evidence>
<dbReference type="GO" id="GO:0006817">
    <property type="term" value="P:phosphate ion transport"/>
    <property type="evidence" value="ECO:0007669"/>
    <property type="project" value="UniProtKB-KW"/>
</dbReference>
<dbReference type="InterPro" id="IPR003594">
    <property type="entry name" value="HATPase_dom"/>
</dbReference>
<dbReference type="EMBL" id="ARXV01000014">
    <property type="protein sequence ID" value="KGD63758.1"/>
    <property type="molecule type" value="Genomic_DNA"/>
</dbReference>
<accession>A0A095TMV4</accession>
<evidence type="ECO:0000256" key="13">
    <source>
        <dbReference type="ARBA" id="ARBA00022840"/>
    </source>
</evidence>
<evidence type="ECO:0000256" key="18">
    <source>
        <dbReference type="SAM" id="Phobius"/>
    </source>
</evidence>
<keyword evidence="16 18" id="KW-0472">Membrane</keyword>
<keyword evidence="12" id="KW-0418">Kinase</keyword>
<dbReference type="Pfam" id="PF02518">
    <property type="entry name" value="HATPase_c"/>
    <property type="match status" value="1"/>
</dbReference>
<dbReference type="SMART" id="SM00388">
    <property type="entry name" value="HisKA"/>
    <property type="match status" value="1"/>
</dbReference>
<dbReference type="GO" id="GO:0016036">
    <property type="term" value="P:cellular response to phosphate starvation"/>
    <property type="evidence" value="ECO:0007669"/>
    <property type="project" value="TreeGrafter"/>
</dbReference>
<dbReference type="InterPro" id="IPR000014">
    <property type="entry name" value="PAS"/>
</dbReference>
<dbReference type="OrthoDB" id="9813151at2"/>
<dbReference type="FunFam" id="3.30.565.10:FF:000032">
    <property type="entry name" value="Phosphate regulon sensor histidine kinase PhoR"/>
    <property type="match status" value="1"/>
</dbReference>
<dbReference type="PROSITE" id="PS50109">
    <property type="entry name" value="HIS_KIN"/>
    <property type="match status" value="1"/>
</dbReference>
<dbReference type="InterPro" id="IPR013767">
    <property type="entry name" value="PAS_fold"/>
</dbReference>
<evidence type="ECO:0000259" key="19">
    <source>
        <dbReference type="PROSITE" id="PS50109"/>
    </source>
</evidence>
<keyword evidence="10 18" id="KW-0812">Transmembrane</keyword>